<sequence>MSDSVQYVTNAEGKKVGVLLDLETYQQLTNLSVDSELLIGLNLDELQALAESYLSPKAQIQLQELLVKNSDNDLSDDETETLDRLLAQVDQLNILKTRARYTLNIFQNKQQLA</sequence>
<protein>
    <submittedName>
        <fullName evidence="1">Uncharacterized protein</fullName>
    </submittedName>
</protein>
<gene>
    <name evidence="1" type="ORF">NIES4072_60410</name>
</gene>
<dbReference type="EMBL" id="BDUD01000001">
    <property type="protein sequence ID" value="GBG22333.1"/>
    <property type="molecule type" value="Genomic_DNA"/>
</dbReference>
<name>A0A2R5G1H8_NOSCO</name>
<keyword evidence="2" id="KW-1185">Reference proteome</keyword>
<evidence type="ECO:0000313" key="2">
    <source>
        <dbReference type="Proteomes" id="UP000245124"/>
    </source>
</evidence>
<organism evidence="1 2">
    <name type="scientific">Nostoc commune NIES-4072</name>
    <dbReference type="NCBI Taxonomy" id="2005467"/>
    <lineage>
        <taxon>Bacteria</taxon>
        <taxon>Bacillati</taxon>
        <taxon>Cyanobacteriota</taxon>
        <taxon>Cyanophyceae</taxon>
        <taxon>Nostocales</taxon>
        <taxon>Nostocaceae</taxon>
        <taxon>Nostoc</taxon>
    </lineage>
</organism>
<dbReference type="AlphaFoldDB" id="A0A2R5G1H8"/>
<dbReference type="Proteomes" id="UP000245124">
    <property type="component" value="Unassembled WGS sequence"/>
</dbReference>
<dbReference type="OrthoDB" id="460165at2"/>
<dbReference type="RefSeq" id="WP_109012085.1">
    <property type="nucleotide sequence ID" value="NZ_BDUD01000001.1"/>
</dbReference>
<evidence type="ECO:0000313" key="1">
    <source>
        <dbReference type="EMBL" id="GBG22333.1"/>
    </source>
</evidence>
<comment type="caution">
    <text evidence="1">The sequence shown here is derived from an EMBL/GenBank/DDBJ whole genome shotgun (WGS) entry which is preliminary data.</text>
</comment>
<accession>A0A2R5G1H8</accession>
<proteinExistence type="predicted"/>
<reference evidence="1 2" key="1">
    <citation type="submission" date="2017-06" db="EMBL/GenBank/DDBJ databases">
        <title>Genome sequencing of cyanobaciteial culture collection at National Institute for Environmental Studies (NIES).</title>
        <authorList>
            <person name="Hirose Y."/>
            <person name="Shimura Y."/>
            <person name="Fujisawa T."/>
            <person name="Nakamura Y."/>
            <person name="Kawachi M."/>
        </authorList>
    </citation>
    <scope>NUCLEOTIDE SEQUENCE [LARGE SCALE GENOMIC DNA]</scope>
    <source>
        <strain evidence="1 2">NIES-4072</strain>
    </source>
</reference>